<evidence type="ECO:0000259" key="1">
    <source>
        <dbReference type="Pfam" id="PF26566"/>
    </source>
</evidence>
<dbReference type="Proteomes" id="UP000198757">
    <property type="component" value="Unassembled WGS sequence"/>
</dbReference>
<dbReference type="EMBL" id="FMZO01000002">
    <property type="protein sequence ID" value="SDC45651.1"/>
    <property type="molecule type" value="Genomic_DNA"/>
</dbReference>
<proteinExistence type="predicted"/>
<dbReference type="InterPro" id="IPR058916">
    <property type="entry name" value="PH_40"/>
</dbReference>
<evidence type="ECO:0000313" key="3">
    <source>
        <dbReference type="Proteomes" id="UP000198757"/>
    </source>
</evidence>
<feature type="domain" description="PH" evidence="1">
    <location>
        <begin position="3"/>
        <end position="66"/>
    </location>
</feature>
<reference evidence="3" key="1">
    <citation type="submission" date="2016-10" db="EMBL/GenBank/DDBJ databases">
        <authorList>
            <person name="Varghese N."/>
            <person name="Submissions S."/>
        </authorList>
    </citation>
    <scope>NUCLEOTIDE SEQUENCE [LARGE SCALE GENOMIC DNA]</scope>
    <source>
        <strain evidence="3">DSM 25811 / CCM 8410 / LMG 26954 / E90</strain>
    </source>
</reference>
<sequence>MPDFYFGTAQHLIKYQKQDILKIAFSGQSNSRSPVRDFAVYTIFLNNGTRLSFTSILITPDQLRNKMTGVRIEEMHRFAWPAFKAL</sequence>
<dbReference type="OrthoDB" id="662406at2"/>
<protein>
    <recommendedName>
        <fullName evidence="1">PH domain-containing protein</fullName>
    </recommendedName>
</protein>
<name>A0A1G6LR36_NIADE</name>
<keyword evidence="3" id="KW-1185">Reference proteome</keyword>
<dbReference type="RefSeq" id="WP_090389038.1">
    <property type="nucleotide sequence ID" value="NZ_FMZO01000002.1"/>
</dbReference>
<dbReference type="AlphaFoldDB" id="A0A1G6LR36"/>
<evidence type="ECO:0000313" key="2">
    <source>
        <dbReference type="EMBL" id="SDC45651.1"/>
    </source>
</evidence>
<gene>
    <name evidence="2" type="ORF">SAMN04487894_102431</name>
</gene>
<accession>A0A1G6LR36</accession>
<organism evidence="2 3">
    <name type="scientific">Niabella drilacis (strain DSM 25811 / CCM 8410 / CCUG 62505 / LMG 26954 / E90)</name>
    <dbReference type="NCBI Taxonomy" id="1285928"/>
    <lineage>
        <taxon>Bacteria</taxon>
        <taxon>Pseudomonadati</taxon>
        <taxon>Bacteroidota</taxon>
        <taxon>Chitinophagia</taxon>
        <taxon>Chitinophagales</taxon>
        <taxon>Chitinophagaceae</taxon>
        <taxon>Niabella</taxon>
    </lineage>
</organism>
<dbReference type="Pfam" id="PF26566">
    <property type="entry name" value="PH_40"/>
    <property type="match status" value="1"/>
</dbReference>